<keyword evidence="6 7" id="KW-0472">Membrane</keyword>
<dbReference type="PANTHER" id="PTHR48022">
    <property type="entry name" value="PLASTIDIC GLUCOSE TRANSPORTER 4"/>
    <property type="match status" value="1"/>
</dbReference>
<evidence type="ECO:0000313" key="9">
    <source>
        <dbReference type="EMBL" id="KAF4464316.1"/>
    </source>
</evidence>
<feature type="transmembrane region" description="Helical" evidence="7">
    <location>
        <begin position="277"/>
        <end position="298"/>
    </location>
</feature>
<comment type="similarity">
    <text evidence="2">Belongs to the major facilitator superfamily. Sugar transporter (TC 2.A.1.1) family.</text>
</comment>
<keyword evidence="9" id="KW-0762">Sugar transport</keyword>
<gene>
    <name evidence="9" type="ORF">FALBO_8854</name>
</gene>
<name>A0A8H4L8R3_9HYPO</name>
<dbReference type="PROSITE" id="PS50850">
    <property type="entry name" value="MFS"/>
    <property type="match status" value="1"/>
</dbReference>
<reference evidence="9 10" key="1">
    <citation type="submission" date="2020-01" db="EMBL/GenBank/DDBJ databases">
        <title>Identification and distribution of gene clusters putatively required for synthesis of sphingolipid metabolism inhibitors in phylogenetically diverse species of the filamentous fungus Fusarium.</title>
        <authorList>
            <person name="Kim H.-S."/>
            <person name="Busman M."/>
            <person name="Brown D.W."/>
            <person name="Divon H."/>
            <person name="Uhlig S."/>
            <person name="Proctor R.H."/>
        </authorList>
    </citation>
    <scope>NUCLEOTIDE SEQUENCE [LARGE SCALE GENOMIC DNA]</scope>
    <source>
        <strain evidence="9 10">NRRL 20459</strain>
    </source>
</reference>
<evidence type="ECO:0000256" key="6">
    <source>
        <dbReference type="ARBA" id="ARBA00023136"/>
    </source>
</evidence>
<feature type="transmembrane region" description="Helical" evidence="7">
    <location>
        <begin position="43"/>
        <end position="62"/>
    </location>
</feature>
<sequence>MGGLLTLPSLTSTFPDIYTTKACTAGMSEAEQSHKSTIQGQQFTGITISCYNLGCFCGALLVVRFGDTFGRRKAIFTGCTVVSIGAILQASSSTLPHFGIGRVVCGMGTGMNINTVPVWQAECIKPRLRGPVVTFETSLVISGIMPSSAACRFPIAFHVIFSLVILSVIMVLPESPRWLMLRDKQKEATELICALYDLSPKDTLINDKIHAISTSLHILSQLTGISIITYYAASIYENEIGLTPFISLILAACNGRQYLVVSIFSIPLIKYINRRPLLMAASIGICLSMVVFAILTRIRGQNAGIGTTVCLFVFNNFFGIAWAQTSWILLAEFTPLSIRGRVNALSTRVDLLRSISNGTTLAISLEF</sequence>
<feature type="transmembrane region" description="Helical" evidence="7">
    <location>
        <begin position="245"/>
        <end position="265"/>
    </location>
</feature>
<keyword evidence="4 7" id="KW-0812">Transmembrane</keyword>
<dbReference type="InterPro" id="IPR020846">
    <property type="entry name" value="MFS_dom"/>
</dbReference>
<dbReference type="OrthoDB" id="6612291at2759"/>
<dbReference type="GO" id="GO:0016020">
    <property type="term" value="C:membrane"/>
    <property type="evidence" value="ECO:0007669"/>
    <property type="project" value="UniProtKB-SubCell"/>
</dbReference>
<dbReference type="GO" id="GO:0005351">
    <property type="term" value="F:carbohydrate:proton symporter activity"/>
    <property type="evidence" value="ECO:0007669"/>
    <property type="project" value="TreeGrafter"/>
</dbReference>
<feature type="domain" description="Major facilitator superfamily (MFS) profile" evidence="8">
    <location>
        <begin position="1"/>
        <end position="367"/>
    </location>
</feature>
<dbReference type="Pfam" id="PF00083">
    <property type="entry name" value="Sugar_tr"/>
    <property type="match status" value="1"/>
</dbReference>
<comment type="caution">
    <text evidence="9">The sequence shown here is derived from an EMBL/GenBank/DDBJ whole genome shotgun (WGS) entry which is preliminary data.</text>
</comment>
<feature type="transmembrane region" description="Helical" evidence="7">
    <location>
        <begin position="155"/>
        <end position="172"/>
    </location>
</feature>
<dbReference type="InterPro" id="IPR003663">
    <property type="entry name" value="Sugar/inositol_transpt"/>
</dbReference>
<evidence type="ECO:0000256" key="1">
    <source>
        <dbReference type="ARBA" id="ARBA00004141"/>
    </source>
</evidence>
<proteinExistence type="inferred from homology"/>
<evidence type="ECO:0000256" key="5">
    <source>
        <dbReference type="ARBA" id="ARBA00022989"/>
    </source>
</evidence>
<evidence type="ECO:0000256" key="3">
    <source>
        <dbReference type="ARBA" id="ARBA00022448"/>
    </source>
</evidence>
<accession>A0A8H4L8R3</accession>
<protein>
    <submittedName>
        <fullName evidence="9">Sugar transporter STL1</fullName>
    </submittedName>
</protein>
<dbReference type="InterPro" id="IPR005828">
    <property type="entry name" value="MFS_sugar_transport-like"/>
</dbReference>
<dbReference type="PRINTS" id="PR00171">
    <property type="entry name" value="SUGRTRNSPORT"/>
</dbReference>
<dbReference type="Proteomes" id="UP000554235">
    <property type="component" value="Unassembled WGS sequence"/>
</dbReference>
<feature type="transmembrane region" description="Helical" evidence="7">
    <location>
        <begin position="304"/>
        <end position="331"/>
    </location>
</feature>
<comment type="subcellular location">
    <subcellularLocation>
        <location evidence="1">Membrane</location>
        <topology evidence="1">Multi-pass membrane protein</topology>
    </subcellularLocation>
</comment>
<organism evidence="9 10">
    <name type="scientific">Fusarium albosuccineum</name>
    <dbReference type="NCBI Taxonomy" id="1237068"/>
    <lineage>
        <taxon>Eukaryota</taxon>
        <taxon>Fungi</taxon>
        <taxon>Dikarya</taxon>
        <taxon>Ascomycota</taxon>
        <taxon>Pezizomycotina</taxon>
        <taxon>Sordariomycetes</taxon>
        <taxon>Hypocreomycetidae</taxon>
        <taxon>Hypocreales</taxon>
        <taxon>Nectriaceae</taxon>
        <taxon>Fusarium</taxon>
        <taxon>Fusarium decemcellulare species complex</taxon>
    </lineage>
</organism>
<keyword evidence="5 7" id="KW-1133">Transmembrane helix</keyword>
<evidence type="ECO:0000313" key="10">
    <source>
        <dbReference type="Proteomes" id="UP000554235"/>
    </source>
</evidence>
<dbReference type="PANTHER" id="PTHR48022:SF68">
    <property type="entry name" value="MAJOR FACILITATOR SUPERFAMILY (MFS) PROFILE DOMAIN-CONTAINING PROTEIN-RELATED"/>
    <property type="match status" value="1"/>
</dbReference>
<dbReference type="AlphaFoldDB" id="A0A8H4L8R3"/>
<evidence type="ECO:0000256" key="2">
    <source>
        <dbReference type="ARBA" id="ARBA00010992"/>
    </source>
</evidence>
<keyword evidence="10" id="KW-1185">Reference proteome</keyword>
<keyword evidence="3" id="KW-0813">Transport</keyword>
<feature type="transmembrane region" description="Helical" evidence="7">
    <location>
        <begin position="211"/>
        <end position="233"/>
    </location>
</feature>
<evidence type="ECO:0000259" key="8">
    <source>
        <dbReference type="PROSITE" id="PS50850"/>
    </source>
</evidence>
<evidence type="ECO:0000256" key="7">
    <source>
        <dbReference type="SAM" id="Phobius"/>
    </source>
</evidence>
<dbReference type="SUPFAM" id="SSF103473">
    <property type="entry name" value="MFS general substrate transporter"/>
    <property type="match status" value="1"/>
</dbReference>
<evidence type="ECO:0000256" key="4">
    <source>
        <dbReference type="ARBA" id="ARBA00022692"/>
    </source>
</evidence>
<dbReference type="InterPro" id="IPR036259">
    <property type="entry name" value="MFS_trans_sf"/>
</dbReference>
<dbReference type="InterPro" id="IPR050360">
    <property type="entry name" value="MFS_Sugar_Transporters"/>
</dbReference>
<dbReference type="EMBL" id="JAADYS010001208">
    <property type="protein sequence ID" value="KAF4464316.1"/>
    <property type="molecule type" value="Genomic_DNA"/>
</dbReference>
<dbReference type="Gene3D" id="1.20.1250.20">
    <property type="entry name" value="MFS general substrate transporter like domains"/>
    <property type="match status" value="2"/>
</dbReference>